<comment type="caution">
    <text evidence="2">The sequence shown here is derived from an EMBL/GenBank/DDBJ whole genome shotgun (WGS) entry which is preliminary data.</text>
</comment>
<name>A0A5C5ZZY9_9BACT</name>
<reference evidence="2 3" key="1">
    <citation type="submission" date="2019-02" db="EMBL/GenBank/DDBJ databases">
        <title>Deep-cultivation of Planctomycetes and their phenomic and genomic characterization uncovers novel biology.</title>
        <authorList>
            <person name="Wiegand S."/>
            <person name="Jogler M."/>
            <person name="Boedeker C."/>
            <person name="Pinto D."/>
            <person name="Vollmers J."/>
            <person name="Rivas-Marin E."/>
            <person name="Kohn T."/>
            <person name="Peeters S.H."/>
            <person name="Heuer A."/>
            <person name="Rast P."/>
            <person name="Oberbeckmann S."/>
            <person name="Bunk B."/>
            <person name="Jeske O."/>
            <person name="Meyerdierks A."/>
            <person name="Storesund J.E."/>
            <person name="Kallscheuer N."/>
            <person name="Luecker S."/>
            <person name="Lage O.M."/>
            <person name="Pohl T."/>
            <person name="Merkel B.J."/>
            <person name="Hornburger P."/>
            <person name="Mueller R.-W."/>
            <person name="Bruemmer F."/>
            <person name="Labrenz M."/>
            <person name="Spormann A.M."/>
            <person name="Op Den Camp H."/>
            <person name="Overmann J."/>
            <person name="Amann R."/>
            <person name="Jetten M.S.M."/>
            <person name="Mascher T."/>
            <person name="Medema M.H."/>
            <person name="Devos D.P."/>
            <person name="Kaster A.-K."/>
            <person name="Ovreas L."/>
            <person name="Rohde M."/>
            <person name="Galperin M.Y."/>
            <person name="Jogler C."/>
        </authorList>
    </citation>
    <scope>NUCLEOTIDE SEQUENCE [LARGE SCALE GENOMIC DNA]</scope>
    <source>
        <strain evidence="2 3">Pla52n</strain>
    </source>
</reference>
<organism evidence="2 3">
    <name type="scientific">Stieleria varia</name>
    <dbReference type="NCBI Taxonomy" id="2528005"/>
    <lineage>
        <taxon>Bacteria</taxon>
        <taxon>Pseudomonadati</taxon>
        <taxon>Planctomycetota</taxon>
        <taxon>Planctomycetia</taxon>
        <taxon>Pirellulales</taxon>
        <taxon>Pirellulaceae</taxon>
        <taxon>Stieleria</taxon>
    </lineage>
</organism>
<feature type="coiled-coil region" evidence="1">
    <location>
        <begin position="229"/>
        <end position="263"/>
    </location>
</feature>
<sequence>MFTRPFELFRQINAENVRTKHRLDAVQRSGIDAATRMRRLAKQRSNALVELARHYLPELNHQSMQNSWAEVREKVRDLLLQKNDRRRMLREELQQATKHRLELEHERESAKQSLHHERVVLSCKLGNYRKVLRDDPAIRNATDEIAAIDVDIECCLTELERTNECAKRNLPAYEQCHLFNYLIQQNYGTPQYLGRGLQRRWDRWVAKLINFDNARSSFEHLHAAPAALRDLIEKKQRRYRELLSELESARRKANEQHGVQQQQQVWEQASERLARIDEAIESTRRREAALSDDLYVIDNIKGEFYEQAIAAYQRFLSDLEPDILKIYAACTDSPIDDEICARVRGLQAQIDEEQEREAERAAEKQSLNQYLSGLTELRDRMKDYLRATPADVAFNDGLIFGDLLAQMRQQRCSPGDVWRTIRRCVVQPKLVRHWTDPNDSPSREVSPNEMLPLQATFSATAESDHFGTTIEKLDREGVILPKDSVKPEHFLNETSRDSARFVVAAVCRSEHEATDVAAALSAHGVDSFTFDPISDALWTHENLDPTELELPESILVMVRADKADDARRVLVQRRTISEAPWKCHECGTQMLRGYGVCSGCGARHRRHD</sequence>
<protein>
    <recommendedName>
        <fullName evidence="4">Chromosome partition protein Smc</fullName>
    </recommendedName>
</protein>
<proteinExistence type="predicted"/>
<dbReference type="RefSeq" id="WP_231742662.1">
    <property type="nucleotide sequence ID" value="NZ_CP151726.1"/>
</dbReference>
<feature type="coiled-coil region" evidence="1">
    <location>
        <begin position="79"/>
        <end position="113"/>
    </location>
</feature>
<keyword evidence="3" id="KW-1185">Reference proteome</keyword>
<dbReference type="EMBL" id="SJPN01000010">
    <property type="protein sequence ID" value="TWT92705.1"/>
    <property type="molecule type" value="Genomic_DNA"/>
</dbReference>
<accession>A0A5C5ZZY9</accession>
<evidence type="ECO:0000256" key="1">
    <source>
        <dbReference type="SAM" id="Coils"/>
    </source>
</evidence>
<evidence type="ECO:0008006" key="4">
    <source>
        <dbReference type="Google" id="ProtNLM"/>
    </source>
</evidence>
<gene>
    <name evidence="2" type="ORF">Pla52n_60700</name>
</gene>
<dbReference type="AlphaFoldDB" id="A0A5C5ZZY9"/>
<evidence type="ECO:0000313" key="2">
    <source>
        <dbReference type="EMBL" id="TWT92705.1"/>
    </source>
</evidence>
<evidence type="ECO:0000313" key="3">
    <source>
        <dbReference type="Proteomes" id="UP000320176"/>
    </source>
</evidence>
<keyword evidence="1" id="KW-0175">Coiled coil</keyword>
<dbReference type="Proteomes" id="UP000320176">
    <property type="component" value="Unassembled WGS sequence"/>
</dbReference>